<keyword evidence="3" id="KW-0804">Transcription</keyword>
<reference evidence="5 6" key="1">
    <citation type="submission" date="2016-09" db="EMBL/GenBank/DDBJ databases">
        <title>Couchioplanes caeruleus draft genome sequence.</title>
        <authorList>
            <person name="Sheehan J."/>
            <person name="Caffrey P."/>
        </authorList>
    </citation>
    <scope>NUCLEOTIDE SEQUENCE [LARGE SCALE GENOMIC DNA]</scope>
    <source>
        <strain evidence="5 6">DSM 43634</strain>
    </source>
</reference>
<dbReference type="Proteomes" id="UP000182486">
    <property type="component" value="Unassembled WGS sequence"/>
</dbReference>
<gene>
    <name evidence="5" type="ORF">BG844_25535</name>
</gene>
<keyword evidence="6" id="KW-1185">Reference proteome</keyword>
<accession>A0A1K0FFR3</accession>
<protein>
    <submittedName>
        <fullName evidence="5">Transcriptional regulator</fullName>
    </submittedName>
</protein>
<dbReference type="InterPro" id="IPR036390">
    <property type="entry name" value="WH_DNA-bd_sf"/>
</dbReference>
<dbReference type="SMART" id="SM00418">
    <property type="entry name" value="HTH_ARSR"/>
    <property type="match status" value="1"/>
</dbReference>
<dbReference type="InterPro" id="IPR051011">
    <property type="entry name" value="Metal_resp_trans_reg"/>
</dbReference>
<evidence type="ECO:0000256" key="2">
    <source>
        <dbReference type="ARBA" id="ARBA00023125"/>
    </source>
</evidence>
<dbReference type="Pfam" id="PF13412">
    <property type="entry name" value="HTH_24"/>
    <property type="match status" value="1"/>
</dbReference>
<keyword evidence="1" id="KW-0805">Transcription regulation</keyword>
<keyword evidence="2" id="KW-0238">DNA-binding</keyword>
<dbReference type="PANTHER" id="PTHR43132:SF8">
    <property type="entry name" value="HTH-TYPE TRANSCRIPTIONAL REGULATOR KMTR"/>
    <property type="match status" value="1"/>
</dbReference>
<dbReference type="AlphaFoldDB" id="A0A1K0FFR3"/>
<sequence>MGTLHIHFTAEDVSRTRLAAGPDPLWEIVCSLHRLQTRGGYADYADWHRQARIDVNRAGLTETVRRRLLPIAPLRSYFPDFLTPGPVTDPGHGIDLVLATARPRLRAEIGRLTGAPGAAAWLDDLAAGRPAALHELGTDLRRYFDTAIAPYWPEVSAAVSGDRALRGAKVLTAGAGQILDDLGPDTRWDPPVLSIHGYPRDRHIELGGRGIVLIPSYFCWHAPVALADPELPPILVYPARRHRGESPQVRRRELGPLIGHTRLAVLRSAVPGATTSELARRVGISLGTASHHTSVLRESGLISSQRHGNLMLHRITELGDALLDGTPGS</sequence>
<dbReference type="EMBL" id="MEIA01000302">
    <property type="protein sequence ID" value="OJF11568.1"/>
    <property type="molecule type" value="Genomic_DNA"/>
</dbReference>
<organism evidence="5 6">
    <name type="scientific">Couchioplanes caeruleus subsp. caeruleus</name>
    <dbReference type="NCBI Taxonomy" id="56427"/>
    <lineage>
        <taxon>Bacteria</taxon>
        <taxon>Bacillati</taxon>
        <taxon>Actinomycetota</taxon>
        <taxon>Actinomycetes</taxon>
        <taxon>Micromonosporales</taxon>
        <taxon>Micromonosporaceae</taxon>
        <taxon>Couchioplanes</taxon>
    </lineage>
</organism>
<proteinExistence type="predicted"/>
<dbReference type="SUPFAM" id="SSF46785">
    <property type="entry name" value="Winged helix' DNA-binding domain"/>
    <property type="match status" value="1"/>
</dbReference>
<comment type="caution">
    <text evidence="5">The sequence shown here is derived from an EMBL/GenBank/DDBJ whole genome shotgun (WGS) entry which is preliminary data.</text>
</comment>
<dbReference type="PANTHER" id="PTHR43132">
    <property type="entry name" value="ARSENICAL RESISTANCE OPERON REPRESSOR ARSR-RELATED"/>
    <property type="match status" value="1"/>
</dbReference>
<dbReference type="GO" id="GO:0003677">
    <property type="term" value="F:DNA binding"/>
    <property type="evidence" value="ECO:0007669"/>
    <property type="project" value="UniProtKB-KW"/>
</dbReference>
<name>A0A1K0FFR3_9ACTN</name>
<dbReference type="CDD" id="cd00090">
    <property type="entry name" value="HTH_ARSR"/>
    <property type="match status" value="1"/>
</dbReference>
<evidence type="ECO:0000256" key="3">
    <source>
        <dbReference type="ARBA" id="ARBA00023163"/>
    </source>
</evidence>
<evidence type="ECO:0000259" key="4">
    <source>
        <dbReference type="SMART" id="SM00418"/>
    </source>
</evidence>
<dbReference type="RefSeq" id="WP_071807921.1">
    <property type="nucleotide sequence ID" value="NZ_MEIA01000302.1"/>
</dbReference>
<evidence type="ECO:0000313" key="5">
    <source>
        <dbReference type="EMBL" id="OJF11568.1"/>
    </source>
</evidence>
<dbReference type="InterPro" id="IPR011991">
    <property type="entry name" value="ArsR-like_HTH"/>
</dbReference>
<evidence type="ECO:0000256" key="1">
    <source>
        <dbReference type="ARBA" id="ARBA00023015"/>
    </source>
</evidence>
<dbReference type="Gene3D" id="1.10.10.10">
    <property type="entry name" value="Winged helix-like DNA-binding domain superfamily/Winged helix DNA-binding domain"/>
    <property type="match status" value="1"/>
</dbReference>
<dbReference type="InterPro" id="IPR001845">
    <property type="entry name" value="HTH_ArsR_DNA-bd_dom"/>
</dbReference>
<dbReference type="GO" id="GO:0003700">
    <property type="term" value="F:DNA-binding transcription factor activity"/>
    <property type="evidence" value="ECO:0007669"/>
    <property type="project" value="InterPro"/>
</dbReference>
<dbReference type="InterPro" id="IPR036388">
    <property type="entry name" value="WH-like_DNA-bd_sf"/>
</dbReference>
<feature type="domain" description="HTH arsR-type" evidence="4">
    <location>
        <begin position="253"/>
        <end position="324"/>
    </location>
</feature>
<evidence type="ECO:0000313" key="6">
    <source>
        <dbReference type="Proteomes" id="UP000182486"/>
    </source>
</evidence>